<feature type="region of interest" description="Disordered" evidence="10">
    <location>
        <begin position="961"/>
        <end position="981"/>
    </location>
</feature>
<protein>
    <submittedName>
        <fullName evidence="11">Uncharacterized protein</fullName>
    </submittedName>
</protein>
<dbReference type="Gene3D" id="1.25.40.1030">
    <property type="match status" value="1"/>
</dbReference>
<dbReference type="eggNOG" id="KOG0307">
    <property type="taxonomic scope" value="Eukaryota"/>
</dbReference>
<proteinExistence type="inferred from homology"/>
<comment type="similarity">
    <text evidence="2">Belongs to the WD repeat SEC31 family.</text>
</comment>
<dbReference type="Gene3D" id="2.130.10.10">
    <property type="entry name" value="YVTN repeat-like/Quinoprotein amine dehydrogenase"/>
    <property type="match status" value="1"/>
</dbReference>
<dbReference type="GO" id="GO:0005198">
    <property type="term" value="F:structural molecule activity"/>
    <property type="evidence" value="ECO:0007669"/>
    <property type="project" value="TreeGrafter"/>
</dbReference>
<dbReference type="GO" id="GO:0070971">
    <property type="term" value="C:endoplasmic reticulum exit site"/>
    <property type="evidence" value="ECO:0007669"/>
    <property type="project" value="TreeGrafter"/>
</dbReference>
<evidence type="ECO:0000256" key="7">
    <source>
        <dbReference type="ARBA" id="ARBA00022892"/>
    </source>
</evidence>
<dbReference type="GO" id="GO:0007029">
    <property type="term" value="P:endoplasmic reticulum organization"/>
    <property type="evidence" value="ECO:0007669"/>
    <property type="project" value="TreeGrafter"/>
</dbReference>
<dbReference type="FunCoup" id="E3NJX6">
    <property type="interactions" value="2277"/>
</dbReference>
<dbReference type="PANTHER" id="PTHR13923">
    <property type="entry name" value="SEC31-RELATED PROTEIN"/>
    <property type="match status" value="1"/>
</dbReference>
<evidence type="ECO:0000256" key="2">
    <source>
        <dbReference type="ARBA" id="ARBA00009358"/>
    </source>
</evidence>
<dbReference type="PROSITE" id="PS50294">
    <property type="entry name" value="WD_REPEATS_REGION"/>
    <property type="match status" value="1"/>
</dbReference>
<name>E3NJX6_CAERE</name>
<dbReference type="Pfam" id="PF00400">
    <property type="entry name" value="WD40"/>
    <property type="match status" value="2"/>
</dbReference>
<evidence type="ECO:0000256" key="5">
    <source>
        <dbReference type="ARBA" id="ARBA00022737"/>
    </source>
</evidence>
<organism evidence="12">
    <name type="scientific">Caenorhabditis remanei</name>
    <name type="common">Caenorhabditis vulgaris</name>
    <dbReference type="NCBI Taxonomy" id="31234"/>
    <lineage>
        <taxon>Eukaryota</taxon>
        <taxon>Metazoa</taxon>
        <taxon>Ecdysozoa</taxon>
        <taxon>Nematoda</taxon>
        <taxon>Chromadorea</taxon>
        <taxon>Rhabditida</taxon>
        <taxon>Rhabditina</taxon>
        <taxon>Rhabditomorpha</taxon>
        <taxon>Rhabditoidea</taxon>
        <taxon>Rhabditidae</taxon>
        <taxon>Peloderinae</taxon>
        <taxon>Caenorhabditis</taxon>
    </lineage>
</organism>
<keyword evidence="3" id="KW-0813">Transport</keyword>
<gene>
    <name evidence="11" type="ORF">CRE_01416</name>
</gene>
<keyword evidence="7" id="KW-0931">ER-Golgi transport</keyword>
<keyword evidence="5" id="KW-0677">Repeat</keyword>
<dbReference type="FunFam" id="2.130.10.10:FF:001820">
    <property type="entry name" value="Yeast SEC homolog"/>
    <property type="match status" value="1"/>
</dbReference>
<evidence type="ECO:0000256" key="6">
    <source>
        <dbReference type="ARBA" id="ARBA00022824"/>
    </source>
</evidence>
<dbReference type="InterPro" id="IPR036322">
    <property type="entry name" value="WD40_repeat_dom_sf"/>
</dbReference>
<dbReference type="GO" id="GO:0015031">
    <property type="term" value="P:protein transport"/>
    <property type="evidence" value="ECO:0007669"/>
    <property type="project" value="UniProtKB-KW"/>
</dbReference>
<dbReference type="OMA" id="SNIAPMP"/>
<keyword evidence="4 9" id="KW-0853">WD repeat</keyword>
<dbReference type="InterPro" id="IPR001680">
    <property type="entry name" value="WD40_rpt"/>
</dbReference>
<feature type="compositionally biased region" description="Polar residues" evidence="10">
    <location>
        <begin position="799"/>
        <end position="809"/>
    </location>
</feature>
<keyword evidence="6" id="KW-0256">Endoplasmic reticulum</keyword>
<feature type="compositionally biased region" description="Polar residues" evidence="10">
    <location>
        <begin position="816"/>
        <end position="839"/>
    </location>
</feature>
<dbReference type="PROSITE" id="PS50082">
    <property type="entry name" value="WD_REPEATS_2"/>
    <property type="match status" value="2"/>
</dbReference>
<evidence type="ECO:0000256" key="4">
    <source>
        <dbReference type="ARBA" id="ARBA00022574"/>
    </source>
</evidence>
<dbReference type="InterPro" id="IPR015943">
    <property type="entry name" value="WD40/YVTN_repeat-like_dom_sf"/>
</dbReference>
<evidence type="ECO:0000256" key="8">
    <source>
        <dbReference type="ARBA" id="ARBA00022927"/>
    </source>
</evidence>
<evidence type="ECO:0000313" key="11">
    <source>
        <dbReference type="EMBL" id="EFP01356.1"/>
    </source>
</evidence>
<evidence type="ECO:0000313" key="12">
    <source>
        <dbReference type="Proteomes" id="UP000008281"/>
    </source>
</evidence>
<dbReference type="Proteomes" id="UP000008281">
    <property type="component" value="Unassembled WGS sequence"/>
</dbReference>
<keyword evidence="12" id="KW-1185">Reference proteome</keyword>
<dbReference type="PANTHER" id="PTHR13923:SF11">
    <property type="entry name" value="SECRETORY 31, ISOFORM D"/>
    <property type="match status" value="1"/>
</dbReference>
<dbReference type="AlphaFoldDB" id="E3NJX6"/>
<dbReference type="SUPFAM" id="SSF50978">
    <property type="entry name" value="WD40 repeat-like"/>
    <property type="match status" value="1"/>
</dbReference>
<evidence type="ECO:0000256" key="9">
    <source>
        <dbReference type="PROSITE-ProRule" id="PRU00221"/>
    </source>
</evidence>
<feature type="repeat" description="WD" evidence="9">
    <location>
        <begin position="117"/>
        <end position="149"/>
    </location>
</feature>
<evidence type="ECO:0000256" key="1">
    <source>
        <dbReference type="ARBA" id="ARBA00004240"/>
    </source>
</evidence>
<dbReference type="HOGENOM" id="CLU_003033_0_0_1"/>
<dbReference type="EMBL" id="DS268767">
    <property type="protein sequence ID" value="EFP01356.1"/>
    <property type="molecule type" value="Genomic_DNA"/>
</dbReference>
<evidence type="ECO:0000256" key="10">
    <source>
        <dbReference type="SAM" id="MobiDB-lite"/>
    </source>
</evidence>
<reference evidence="11" key="1">
    <citation type="submission" date="2007-07" db="EMBL/GenBank/DDBJ databases">
        <title>PCAP assembly of the Caenorhabditis remanei genome.</title>
        <authorList>
            <consortium name="The Caenorhabditis remanei Sequencing Consortium"/>
            <person name="Wilson R.K."/>
        </authorList>
    </citation>
    <scope>NUCLEOTIDE SEQUENCE [LARGE SCALE GENOMIC DNA]</scope>
    <source>
        <strain evidence="11">PB4641</strain>
    </source>
</reference>
<feature type="compositionally biased region" description="Pro residues" evidence="10">
    <location>
        <begin position="876"/>
        <end position="899"/>
    </location>
</feature>
<dbReference type="OrthoDB" id="542917at2759"/>
<feature type="compositionally biased region" description="Low complexity" evidence="10">
    <location>
        <begin position="963"/>
        <end position="975"/>
    </location>
</feature>
<dbReference type="GO" id="GO:0030127">
    <property type="term" value="C:COPII vesicle coat"/>
    <property type="evidence" value="ECO:0007669"/>
    <property type="project" value="TreeGrafter"/>
</dbReference>
<accession>E3NJX6</accession>
<dbReference type="Gene3D" id="1.20.940.10">
    <property type="entry name" value="Functional domain of the splicing factor Prp18"/>
    <property type="match status" value="1"/>
</dbReference>
<comment type="subcellular location">
    <subcellularLocation>
        <location evidence="1">Endoplasmic reticulum</location>
    </subcellularLocation>
</comment>
<dbReference type="InterPro" id="IPR040251">
    <property type="entry name" value="SEC31-like"/>
</dbReference>
<dbReference type="GO" id="GO:0090110">
    <property type="term" value="P:COPII-coated vesicle cargo loading"/>
    <property type="evidence" value="ECO:0007669"/>
    <property type="project" value="TreeGrafter"/>
</dbReference>
<evidence type="ECO:0000256" key="3">
    <source>
        <dbReference type="ARBA" id="ARBA00022448"/>
    </source>
</evidence>
<keyword evidence="8" id="KW-0653">Protein transport</keyword>
<dbReference type="InParanoid" id="E3NJX6"/>
<dbReference type="SMART" id="SM00320">
    <property type="entry name" value="WD40"/>
    <property type="match status" value="4"/>
</dbReference>
<dbReference type="STRING" id="31234.E3NJX6"/>
<feature type="repeat" description="WD" evidence="9">
    <location>
        <begin position="252"/>
        <end position="294"/>
    </location>
</feature>
<sequence length="1122" mass="124201">MSSKLYSRSGVFAWSPRGIQTKGLIVADFAQFFDPNATSIEQKIDFLSAEDVYEKGNLTPTVSFPTNYRFNELAWTSMCSDAHPNGIVAGGTEDGTVVFFDAEKFLSGNALEVLSARKDHHGHVLTIDVSRDGRWMASGGGSGQILLWDCANLKTPFSPGSPNFPDQVKLLRWNLKNESVFASISSRRVSFWDLRRNGSPVLEFAEIPGCDWSSLSWNPSDASQLIIASQSQHASVIQKWDSRFTSTPVKEYRHHNMGITSVDWNKADDRLLISSGCDGQVIIWNHETSEVLGGVGSLQGDWIRNVKWNEEEPAQFAIQYFQHPVQISSLTSLGTTQPGAEVLAARVSDQFVPAWHRAPLIGASISLGGRLATFWKSFDVMSQQVHHNVEVETINIGEDIGAEDIAQYLHIKDDKRNLGWYLHERAYSHSTDTTEDAKLQKEVWLILLALQEGAGRTKMLHYLGLVESQDDEVFSDQNQTTITNSLSNTHPTSTTDRSARSTSIVSAAETDIDVPEISFIEKCAEVNWSSLDTSGWELLVNTMRKDHLAVIRALMSNNQHVAAMMYSAQHDTEHLTMILEDYNRKTNNTNTLSSLIMALSSSSSAHRAETFEKEQVENNAKIQRINAISQSFPDVKWREMLGLIIAHETSAEDIRLAANIIGTKWLNEGSEWCFHTVGSFIFHSESTRACIAFLLGGDIDQFLIANVSFSQVDRLKQALILHQISKATNYSGGLEKLIIAFAHRLLLQGAGATAWNLVKWSQNGSAEMQELQWTCYNVAGGRDCTGDQPPFNPYTVSLPGTQQHMTTQPVHHFPSQHPNVASPPNLSNGYNSYHPSRSQPIPPPNDCSDNRRNSNIAPMPPSSTFYQTPSWDHKPPPPMPPNMPPPKPAAPVTPGWNDPPPMALKPLENSKPKKNVMEINWKPVETAPAPGGMMMGQQNGFAGGMNYQNGISHAMQGMAIQNPQSSAPSSSFPSPTAYQQRPPSVASVVAAPPPIQLSPEDEKLVEPINALAQFIVENSRTQAKTEKANDLRSRIQTELSPRLSANRVCELTSAGIHFYKLIIFQLSAETKQHLSHLAYFLSMRQIREAQAVVAQMARNSSDFTEISSFLPALKSLLSLALH</sequence>
<feature type="region of interest" description="Disordered" evidence="10">
    <location>
        <begin position="799"/>
        <end position="899"/>
    </location>
</feature>